<keyword evidence="2 5" id="KW-0812">Transmembrane</keyword>
<proteinExistence type="predicted"/>
<dbReference type="GO" id="GO:0016020">
    <property type="term" value="C:membrane"/>
    <property type="evidence" value="ECO:0007669"/>
    <property type="project" value="UniProtKB-SubCell"/>
</dbReference>
<evidence type="ECO:0000313" key="7">
    <source>
        <dbReference type="EMBL" id="TGE21080.1"/>
    </source>
</evidence>
<evidence type="ECO:0000313" key="8">
    <source>
        <dbReference type="Proteomes" id="UP000298471"/>
    </source>
</evidence>
<dbReference type="EMBL" id="SRMB01000007">
    <property type="protein sequence ID" value="TGE21080.1"/>
    <property type="molecule type" value="Genomic_DNA"/>
</dbReference>
<feature type="transmembrane region" description="Helical" evidence="5">
    <location>
        <begin position="187"/>
        <end position="208"/>
    </location>
</feature>
<dbReference type="Proteomes" id="UP000298471">
    <property type="component" value="Unassembled WGS sequence"/>
</dbReference>
<keyword evidence="3 5" id="KW-1133">Transmembrane helix</keyword>
<dbReference type="OrthoDB" id="1449862at2"/>
<evidence type="ECO:0000256" key="5">
    <source>
        <dbReference type="SAM" id="Phobius"/>
    </source>
</evidence>
<dbReference type="InterPro" id="IPR006977">
    <property type="entry name" value="Yip1_dom"/>
</dbReference>
<evidence type="ECO:0000256" key="1">
    <source>
        <dbReference type="ARBA" id="ARBA00004141"/>
    </source>
</evidence>
<name>A0A4Z0PTI2_9BACT</name>
<gene>
    <name evidence="7" type="ORF">E5K02_24010</name>
</gene>
<comment type="subcellular location">
    <subcellularLocation>
        <location evidence="1">Membrane</location>
        <topology evidence="1">Multi-pass membrane protein</topology>
    </subcellularLocation>
</comment>
<feature type="transmembrane region" description="Helical" evidence="5">
    <location>
        <begin position="108"/>
        <end position="130"/>
    </location>
</feature>
<evidence type="ECO:0000259" key="6">
    <source>
        <dbReference type="Pfam" id="PF04893"/>
    </source>
</evidence>
<keyword evidence="8" id="KW-1185">Reference proteome</keyword>
<evidence type="ECO:0000256" key="4">
    <source>
        <dbReference type="ARBA" id="ARBA00023136"/>
    </source>
</evidence>
<feature type="transmembrane region" description="Helical" evidence="5">
    <location>
        <begin position="150"/>
        <end position="175"/>
    </location>
</feature>
<evidence type="ECO:0000256" key="2">
    <source>
        <dbReference type="ARBA" id="ARBA00022692"/>
    </source>
</evidence>
<evidence type="ECO:0000256" key="3">
    <source>
        <dbReference type="ARBA" id="ARBA00022989"/>
    </source>
</evidence>
<dbReference type="RefSeq" id="WP_135398834.1">
    <property type="nucleotide sequence ID" value="NZ_SRMB01000007.1"/>
</dbReference>
<sequence length="209" mass="23051">MSDYQEIREENVLSQIWLKPTRTLAYILHNQPDKYVLPLLVLGGITRAIDRAGLKDMGDKMPTATILLMAVIGGGLFGWVSYFIYAWLLSATGRWLQGSASSANFRTVIAWALVPSVVSLLLVIPETVIFGDDLFKSEPVNDSTFNNVMWLVFGLLQMTLGIWTLVILIKGTALLQNFTIGKSLLNLLLPALVIFVPVLIIALVAKAFS</sequence>
<accession>A0A4Z0PTI2</accession>
<protein>
    <submittedName>
        <fullName evidence="7">YIP1 family protein</fullName>
    </submittedName>
</protein>
<dbReference type="Pfam" id="PF04893">
    <property type="entry name" value="Yip1"/>
    <property type="match status" value="1"/>
</dbReference>
<reference evidence="7 8" key="1">
    <citation type="submission" date="2019-04" db="EMBL/GenBank/DDBJ databases">
        <authorList>
            <person name="Feng G."/>
            <person name="Zhang J."/>
            <person name="Zhu H."/>
        </authorList>
    </citation>
    <scope>NUCLEOTIDE SEQUENCE [LARGE SCALE GENOMIC DNA]</scope>
    <source>
        <strain evidence="7 8">9PBR-1</strain>
    </source>
</reference>
<comment type="caution">
    <text evidence="7">The sequence shown here is derived from an EMBL/GenBank/DDBJ whole genome shotgun (WGS) entry which is preliminary data.</text>
</comment>
<organism evidence="7 8">
    <name type="scientific">Hymenobacter metallicola</name>
    <dbReference type="NCBI Taxonomy" id="2563114"/>
    <lineage>
        <taxon>Bacteria</taxon>
        <taxon>Pseudomonadati</taxon>
        <taxon>Bacteroidota</taxon>
        <taxon>Cytophagia</taxon>
        <taxon>Cytophagales</taxon>
        <taxon>Hymenobacteraceae</taxon>
        <taxon>Hymenobacter</taxon>
    </lineage>
</organism>
<keyword evidence="4 5" id="KW-0472">Membrane</keyword>
<feature type="domain" description="Yip1" evidence="6">
    <location>
        <begin position="15"/>
        <end position="199"/>
    </location>
</feature>
<feature type="transmembrane region" description="Helical" evidence="5">
    <location>
        <begin position="64"/>
        <end position="88"/>
    </location>
</feature>
<dbReference type="AlphaFoldDB" id="A0A4Z0PTI2"/>